<comment type="caution">
    <text evidence="3">The sequence shown here is derived from an EMBL/GenBank/DDBJ whole genome shotgun (WGS) entry which is preliminary data.</text>
</comment>
<evidence type="ECO:0000259" key="2">
    <source>
        <dbReference type="Pfam" id="PF05699"/>
    </source>
</evidence>
<gene>
    <name evidence="3" type="ORF">JG688_00015005</name>
</gene>
<dbReference type="GO" id="GO:0046983">
    <property type="term" value="F:protein dimerization activity"/>
    <property type="evidence" value="ECO:0007669"/>
    <property type="project" value="InterPro"/>
</dbReference>
<feature type="region of interest" description="Disordered" evidence="1">
    <location>
        <begin position="117"/>
        <end position="142"/>
    </location>
</feature>
<dbReference type="AlphaFoldDB" id="A0A8J5IF11"/>
<keyword evidence="4" id="KW-1185">Reference proteome</keyword>
<evidence type="ECO:0000313" key="3">
    <source>
        <dbReference type="EMBL" id="KAG6948655.1"/>
    </source>
</evidence>
<evidence type="ECO:0000256" key="1">
    <source>
        <dbReference type="SAM" id="MobiDB-lite"/>
    </source>
</evidence>
<name>A0A8J5IF11_9STRA</name>
<feature type="compositionally biased region" description="Basic residues" evidence="1">
    <location>
        <begin position="131"/>
        <end position="142"/>
    </location>
</feature>
<dbReference type="InterPro" id="IPR008906">
    <property type="entry name" value="HATC_C_dom"/>
</dbReference>
<dbReference type="Pfam" id="PF05699">
    <property type="entry name" value="Dimer_Tnp_hAT"/>
    <property type="match status" value="1"/>
</dbReference>
<reference evidence="3" key="1">
    <citation type="submission" date="2021-01" db="EMBL/GenBank/DDBJ databases">
        <title>Phytophthora aleatoria, a newly-described species from Pinus radiata is distinct from Phytophthora cactorum isolates based on comparative genomics.</title>
        <authorList>
            <person name="Mcdougal R."/>
            <person name="Panda P."/>
            <person name="Williams N."/>
            <person name="Studholme D.J."/>
        </authorList>
    </citation>
    <scope>NUCLEOTIDE SEQUENCE</scope>
    <source>
        <strain evidence="3">NZFS 4037</strain>
    </source>
</reference>
<accession>A0A8J5IF11</accession>
<feature type="domain" description="HAT C-terminal dimerisation" evidence="2">
    <location>
        <begin position="20"/>
        <end position="83"/>
    </location>
</feature>
<evidence type="ECO:0000313" key="4">
    <source>
        <dbReference type="Proteomes" id="UP000709295"/>
    </source>
</evidence>
<dbReference type="Proteomes" id="UP000709295">
    <property type="component" value="Unassembled WGS sequence"/>
</dbReference>
<dbReference type="EMBL" id="JAENGY010001526">
    <property type="protein sequence ID" value="KAG6948655.1"/>
    <property type="molecule type" value="Genomic_DNA"/>
</dbReference>
<proteinExistence type="predicted"/>
<sequence>MFHWMENRFTRTRPSKFDGSPWEYWEYVAEENPKSLLPKLARRVLSIAVNTATCERLFSELGIIHTTKRNRLASDKALDIQTVAQHVRQLAPKHEALNPTMIKAIPAMELMERKRSRYGGSISTRSSQMKKLIRGTRKRRAL</sequence>
<organism evidence="3 4">
    <name type="scientific">Phytophthora aleatoria</name>
    <dbReference type="NCBI Taxonomy" id="2496075"/>
    <lineage>
        <taxon>Eukaryota</taxon>
        <taxon>Sar</taxon>
        <taxon>Stramenopiles</taxon>
        <taxon>Oomycota</taxon>
        <taxon>Peronosporomycetes</taxon>
        <taxon>Peronosporales</taxon>
        <taxon>Peronosporaceae</taxon>
        <taxon>Phytophthora</taxon>
    </lineage>
</organism>
<protein>
    <recommendedName>
        <fullName evidence="2">HAT C-terminal dimerisation domain-containing protein</fullName>
    </recommendedName>
</protein>